<sequence>MEASAIANLSTQLSQQQTALEVGTAVTKKAIDAQAQVAANLVEALPDPGAQVLPSNLGNNINVTA</sequence>
<accession>A0A1H7RCY0</accession>
<dbReference type="Pfam" id="PF14070">
    <property type="entry name" value="YjfB_motility"/>
    <property type="match status" value="1"/>
</dbReference>
<dbReference type="InterPro" id="IPR025906">
    <property type="entry name" value="YjfB_motility"/>
</dbReference>
<proteinExistence type="predicted"/>
<name>A0A1H7RCY0_9GAMM</name>
<dbReference type="RefSeq" id="WP_090255547.1">
    <property type="nucleotide sequence ID" value="NZ_FOAA01000022.1"/>
</dbReference>
<dbReference type="AlphaFoldDB" id="A0A1H7RCY0"/>
<keyword evidence="2" id="KW-1185">Reference proteome</keyword>
<reference evidence="2" key="1">
    <citation type="submission" date="2016-10" db="EMBL/GenBank/DDBJ databases">
        <authorList>
            <person name="Varghese N."/>
            <person name="Submissions S."/>
        </authorList>
    </citation>
    <scope>NUCLEOTIDE SEQUENCE [LARGE SCALE GENOMIC DNA]</scope>
    <source>
        <strain evidence="2">DSM 241</strain>
    </source>
</reference>
<dbReference type="Proteomes" id="UP000199256">
    <property type="component" value="Unassembled WGS sequence"/>
</dbReference>
<gene>
    <name evidence="1" type="ORF">SAMN05444515_12214</name>
</gene>
<evidence type="ECO:0000313" key="2">
    <source>
        <dbReference type="Proteomes" id="UP000199256"/>
    </source>
</evidence>
<protein>
    <submittedName>
        <fullName evidence="1">Putative motility protein</fullName>
    </submittedName>
</protein>
<dbReference type="EMBL" id="FOAA01000022">
    <property type="protein sequence ID" value="SEL58081.1"/>
    <property type="molecule type" value="Genomic_DNA"/>
</dbReference>
<organism evidence="1 2">
    <name type="scientific">Ectothiorhodospira marina</name>
    <dbReference type="NCBI Taxonomy" id="1396821"/>
    <lineage>
        <taxon>Bacteria</taxon>
        <taxon>Pseudomonadati</taxon>
        <taxon>Pseudomonadota</taxon>
        <taxon>Gammaproteobacteria</taxon>
        <taxon>Chromatiales</taxon>
        <taxon>Ectothiorhodospiraceae</taxon>
        <taxon>Ectothiorhodospira</taxon>
    </lineage>
</organism>
<evidence type="ECO:0000313" key="1">
    <source>
        <dbReference type="EMBL" id="SEL58081.1"/>
    </source>
</evidence>
<dbReference type="OrthoDB" id="8548265at2"/>
<dbReference type="STRING" id="1396821.SAMN05444515_12214"/>